<evidence type="ECO:0000313" key="5">
    <source>
        <dbReference type="Proteomes" id="UP000683310"/>
    </source>
</evidence>
<protein>
    <submittedName>
        <fullName evidence="4">GNAT family N-acetyltransferase</fullName>
    </submittedName>
</protein>
<dbReference type="Proteomes" id="UP000683310">
    <property type="component" value="Chromosome"/>
</dbReference>
<dbReference type="CDD" id="cd04301">
    <property type="entry name" value="NAT_SF"/>
    <property type="match status" value="1"/>
</dbReference>
<dbReference type="SUPFAM" id="SSF55729">
    <property type="entry name" value="Acyl-CoA N-acyltransferases (Nat)"/>
    <property type="match status" value="1"/>
</dbReference>
<dbReference type="InterPro" id="IPR050832">
    <property type="entry name" value="Bact_Acetyltransf"/>
</dbReference>
<keyword evidence="2" id="KW-0012">Acyltransferase</keyword>
<keyword evidence="1" id="KW-0808">Transferase</keyword>
<reference evidence="4 5" key="1">
    <citation type="submission" date="2021-04" db="EMBL/GenBank/DDBJ databases">
        <title>Nocardia tengchongensis.</title>
        <authorList>
            <person name="Zhuang k."/>
            <person name="Ran Y."/>
            <person name="Li W."/>
        </authorList>
    </citation>
    <scope>NUCLEOTIDE SEQUENCE [LARGE SCALE GENOMIC DNA]</scope>
    <source>
        <strain evidence="4 5">CFH S0057</strain>
    </source>
</reference>
<dbReference type="InterPro" id="IPR016181">
    <property type="entry name" value="Acyl_CoA_acyltransferase"/>
</dbReference>
<dbReference type="InterPro" id="IPR000182">
    <property type="entry name" value="GNAT_dom"/>
</dbReference>
<proteinExistence type="predicted"/>
<gene>
    <name evidence="4" type="ORF">KHQ06_21760</name>
</gene>
<keyword evidence="5" id="KW-1185">Reference proteome</keyword>
<organism evidence="4 5">
    <name type="scientific">Nocardia tengchongensis</name>
    <dbReference type="NCBI Taxonomy" id="2055889"/>
    <lineage>
        <taxon>Bacteria</taxon>
        <taxon>Bacillati</taxon>
        <taxon>Actinomycetota</taxon>
        <taxon>Actinomycetes</taxon>
        <taxon>Mycobacteriales</taxon>
        <taxon>Nocardiaceae</taxon>
        <taxon>Nocardia</taxon>
    </lineage>
</organism>
<accession>A0ABX8CLN5</accession>
<dbReference type="PROSITE" id="PS51186">
    <property type="entry name" value="GNAT"/>
    <property type="match status" value="1"/>
</dbReference>
<dbReference type="Gene3D" id="3.40.630.30">
    <property type="match status" value="1"/>
</dbReference>
<sequence>MAVTVETLTEVDDEIVEAFDRLLPQLSQMAKPLDREALAQLASTESTTVLVARSDGKIVGTLSLVMFPIPSGLRARIEDVVVDDSARGQGVGAALIEEAKTRASAAGARTLDLTSRASRSAANRLYERLGFQLRESRVYRFAPAD</sequence>
<evidence type="ECO:0000313" key="4">
    <source>
        <dbReference type="EMBL" id="QVI19090.1"/>
    </source>
</evidence>
<dbReference type="Pfam" id="PF00583">
    <property type="entry name" value="Acetyltransf_1"/>
    <property type="match status" value="1"/>
</dbReference>
<dbReference type="EMBL" id="CP074371">
    <property type="protein sequence ID" value="QVI19090.1"/>
    <property type="molecule type" value="Genomic_DNA"/>
</dbReference>
<evidence type="ECO:0000259" key="3">
    <source>
        <dbReference type="PROSITE" id="PS51186"/>
    </source>
</evidence>
<name>A0ABX8CLN5_9NOCA</name>
<dbReference type="PANTHER" id="PTHR43877:SF1">
    <property type="entry name" value="ACETYLTRANSFERASE"/>
    <property type="match status" value="1"/>
</dbReference>
<evidence type="ECO:0000256" key="1">
    <source>
        <dbReference type="ARBA" id="ARBA00022679"/>
    </source>
</evidence>
<evidence type="ECO:0000256" key="2">
    <source>
        <dbReference type="ARBA" id="ARBA00023315"/>
    </source>
</evidence>
<feature type="domain" description="N-acetyltransferase" evidence="3">
    <location>
        <begin position="3"/>
        <end position="145"/>
    </location>
</feature>
<dbReference type="PANTHER" id="PTHR43877">
    <property type="entry name" value="AMINOALKYLPHOSPHONATE N-ACETYLTRANSFERASE-RELATED-RELATED"/>
    <property type="match status" value="1"/>
</dbReference>